<dbReference type="EMBL" id="CP071794">
    <property type="protein sequence ID" value="QTD55707.1"/>
    <property type="molecule type" value="Genomic_DNA"/>
</dbReference>
<dbReference type="InterPro" id="IPR000847">
    <property type="entry name" value="LysR_HTH_N"/>
</dbReference>
<evidence type="ECO:0000256" key="1">
    <source>
        <dbReference type="ARBA" id="ARBA00009437"/>
    </source>
</evidence>
<keyword evidence="7" id="KW-1185">Reference proteome</keyword>
<reference evidence="6 7" key="1">
    <citation type="submission" date="2021-03" db="EMBL/GenBank/DDBJ databases">
        <title>Complete genome of Parasphingorhabdus_sp.JHSY0214.</title>
        <authorList>
            <person name="Yoo J.H."/>
            <person name="Bae J.W."/>
        </authorList>
    </citation>
    <scope>NUCLEOTIDE SEQUENCE [LARGE SCALE GENOMIC DNA]</scope>
    <source>
        <strain evidence="6 7">JHSY0214</strain>
    </source>
</reference>
<dbReference type="Gene3D" id="3.40.190.290">
    <property type="match status" value="1"/>
</dbReference>
<protein>
    <submittedName>
        <fullName evidence="6">LysR family transcriptional regulator</fullName>
    </submittedName>
</protein>
<dbReference type="Pfam" id="PF00126">
    <property type="entry name" value="HTH_1"/>
    <property type="match status" value="1"/>
</dbReference>
<evidence type="ECO:0000313" key="6">
    <source>
        <dbReference type="EMBL" id="QTD55707.1"/>
    </source>
</evidence>
<dbReference type="RefSeq" id="WP_207987531.1">
    <property type="nucleotide sequence ID" value="NZ_CP071794.1"/>
</dbReference>
<dbReference type="Pfam" id="PF03466">
    <property type="entry name" value="LysR_substrate"/>
    <property type="match status" value="1"/>
</dbReference>
<evidence type="ECO:0000256" key="3">
    <source>
        <dbReference type="ARBA" id="ARBA00023125"/>
    </source>
</evidence>
<dbReference type="Gene3D" id="1.10.10.10">
    <property type="entry name" value="Winged helix-like DNA-binding domain superfamily/Winged helix DNA-binding domain"/>
    <property type="match status" value="1"/>
</dbReference>
<evidence type="ECO:0000259" key="5">
    <source>
        <dbReference type="PROSITE" id="PS50931"/>
    </source>
</evidence>
<organism evidence="6 7">
    <name type="scientific">Parasphingorhabdus cellanae</name>
    <dbReference type="NCBI Taxonomy" id="2806553"/>
    <lineage>
        <taxon>Bacteria</taxon>
        <taxon>Pseudomonadati</taxon>
        <taxon>Pseudomonadota</taxon>
        <taxon>Alphaproteobacteria</taxon>
        <taxon>Sphingomonadales</taxon>
        <taxon>Sphingomonadaceae</taxon>
        <taxon>Parasphingorhabdus</taxon>
    </lineage>
</organism>
<keyword evidence="4" id="KW-0804">Transcription</keyword>
<dbReference type="PANTHER" id="PTHR30537">
    <property type="entry name" value="HTH-TYPE TRANSCRIPTIONAL REGULATOR"/>
    <property type="match status" value="1"/>
</dbReference>
<proteinExistence type="inferred from homology"/>
<comment type="similarity">
    <text evidence="1">Belongs to the LysR transcriptional regulatory family.</text>
</comment>
<evidence type="ECO:0000256" key="2">
    <source>
        <dbReference type="ARBA" id="ARBA00023015"/>
    </source>
</evidence>
<dbReference type="InterPro" id="IPR036388">
    <property type="entry name" value="WH-like_DNA-bd_sf"/>
</dbReference>
<evidence type="ECO:0000256" key="4">
    <source>
        <dbReference type="ARBA" id="ARBA00023163"/>
    </source>
</evidence>
<dbReference type="PROSITE" id="PS50931">
    <property type="entry name" value="HTH_LYSR"/>
    <property type="match status" value="1"/>
</dbReference>
<accession>A0ABX7T6F3</accession>
<dbReference type="PANTHER" id="PTHR30537:SF5">
    <property type="entry name" value="HTH-TYPE TRANSCRIPTIONAL ACTIVATOR TTDR-RELATED"/>
    <property type="match status" value="1"/>
</dbReference>
<keyword evidence="3" id="KW-0238">DNA-binding</keyword>
<dbReference type="InterPro" id="IPR036390">
    <property type="entry name" value="WH_DNA-bd_sf"/>
</dbReference>
<dbReference type="Proteomes" id="UP000663923">
    <property type="component" value="Chromosome"/>
</dbReference>
<dbReference type="SUPFAM" id="SSF46785">
    <property type="entry name" value="Winged helix' DNA-binding domain"/>
    <property type="match status" value="1"/>
</dbReference>
<dbReference type="InterPro" id="IPR005119">
    <property type="entry name" value="LysR_subst-bd"/>
</dbReference>
<dbReference type="InterPro" id="IPR058163">
    <property type="entry name" value="LysR-type_TF_proteobact-type"/>
</dbReference>
<dbReference type="SUPFAM" id="SSF53850">
    <property type="entry name" value="Periplasmic binding protein-like II"/>
    <property type="match status" value="1"/>
</dbReference>
<sequence>MHSTNEMSVFTEVVQSGSFIEAGRRLGLTPSGVSKKISRFEDRLGVRLFNRTTRTLSLTEAGNALFDRCENILAEIEDAEDTARNLSSVPRGVLRIAASDALSLQVLVPFLQKFAQDYPEVSVLLLQGDGGINLLNERVDAALLFDRPAETSFIARKLIDDPWIICASPEYLEQHGTPRVPADLRHHRCLTIHAKGKTNDQWTFDGGDKGETIRINSVFSGIGLTVKAATLQNMGIARLAHFLVSSEIAAGKLKPILEDRIGNDSRAIYAVYPNRQHLPSKTRVFVDALNQYINVTLASP</sequence>
<gene>
    <name evidence="6" type="ORF">J4G78_16170</name>
</gene>
<name>A0ABX7T6F3_9SPHN</name>
<dbReference type="CDD" id="cd08422">
    <property type="entry name" value="PBP2_CrgA_like"/>
    <property type="match status" value="1"/>
</dbReference>
<feature type="domain" description="HTH lysR-type" evidence="5">
    <location>
        <begin position="1"/>
        <end position="59"/>
    </location>
</feature>
<evidence type="ECO:0000313" key="7">
    <source>
        <dbReference type="Proteomes" id="UP000663923"/>
    </source>
</evidence>
<keyword evidence="2" id="KW-0805">Transcription regulation</keyword>